<dbReference type="InterPro" id="IPR037171">
    <property type="entry name" value="NagB/RpiA_transferase-like"/>
</dbReference>
<comment type="subunit">
    <text evidence="3">Homodimer.</text>
</comment>
<organism evidence="4 5">
    <name type="scientific">Hyphomicrobium denitrificans 1NES1</name>
    <dbReference type="NCBI Taxonomy" id="670307"/>
    <lineage>
        <taxon>Bacteria</taxon>
        <taxon>Pseudomonadati</taxon>
        <taxon>Pseudomonadota</taxon>
        <taxon>Alphaproteobacteria</taxon>
        <taxon>Hyphomicrobiales</taxon>
        <taxon>Hyphomicrobiaceae</taxon>
        <taxon>Hyphomicrobium</taxon>
    </lineage>
</organism>
<dbReference type="NCBIfam" id="NF001924">
    <property type="entry name" value="PRK00702.1"/>
    <property type="match status" value="1"/>
</dbReference>
<sequence length="240" mass="24936">MSSDDWKRQAAEQALSFVEDGMKLGLGTGSTAAKFVDLLGAKVKSGLKVVCVPTSEATRAQAAALGIPLGTLDQHPALDLTVDGADEIDEELRLIKGGGGALLREKIVAVASNRVVIIADSSKRVDVLGRFPLPLEVVPFGLAATQRLIFQMAADSGCDGEIKLRAGADGTPYLTDNGNHIFDCSFGTIDDPEALDDALKLVPGVVESGLFLGIADVGIIAGPMGVEVLSAVDSDFDEES</sequence>
<comment type="similarity">
    <text evidence="3">Belongs to the ribose 5-phosphate isomerase family.</text>
</comment>
<keyword evidence="5" id="KW-1185">Reference proteome</keyword>
<dbReference type="FunFam" id="3.40.50.1360:FF:000001">
    <property type="entry name" value="Ribose-5-phosphate isomerase A"/>
    <property type="match status" value="1"/>
</dbReference>
<comment type="catalytic activity">
    <reaction evidence="1 3">
        <text>aldehydo-D-ribose 5-phosphate = D-ribulose 5-phosphate</text>
        <dbReference type="Rhea" id="RHEA:14657"/>
        <dbReference type="ChEBI" id="CHEBI:58121"/>
        <dbReference type="ChEBI" id="CHEBI:58273"/>
        <dbReference type="EC" id="5.3.1.6"/>
    </reaction>
</comment>
<dbReference type="InterPro" id="IPR050262">
    <property type="entry name" value="Ribose-5P_isomerase"/>
</dbReference>
<feature type="binding site" evidence="3">
    <location>
        <begin position="83"/>
        <end position="86"/>
    </location>
    <ligand>
        <name>substrate</name>
    </ligand>
</feature>
<dbReference type="KEGG" id="hdt:HYPDE_31073"/>
<dbReference type="RefSeq" id="WP_015597921.1">
    <property type="nucleotide sequence ID" value="NC_021172.1"/>
</dbReference>
<dbReference type="Gene3D" id="3.30.70.260">
    <property type="match status" value="1"/>
</dbReference>
<dbReference type="InterPro" id="IPR020672">
    <property type="entry name" value="Ribose5P_isomerase_typA_subgr"/>
</dbReference>
<evidence type="ECO:0000313" key="5">
    <source>
        <dbReference type="Proteomes" id="UP000005952"/>
    </source>
</evidence>
<evidence type="ECO:0000256" key="2">
    <source>
        <dbReference type="ARBA" id="ARBA00023235"/>
    </source>
</evidence>
<dbReference type="PANTHER" id="PTHR43748">
    <property type="entry name" value="RIBOSE-5-PHOSPHATE ISOMERASE 3, CHLOROPLASTIC-RELATED"/>
    <property type="match status" value="1"/>
</dbReference>
<dbReference type="EC" id="5.3.1.6" evidence="3"/>
<dbReference type="eggNOG" id="COG0120">
    <property type="taxonomic scope" value="Bacteria"/>
</dbReference>
<evidence type="ECO:0000313" key="4">
    <source>
        <dbReference type="EMBL" id="AGK57889.1"/>
    </source>
</evidence>
<evidence type="ECO:0000256" key="1">
    <source>
        <dbReference type="ARBA" id="ARBA00001713"/>
    </source>
</evidence>
<dbReference type="HAMAP" id="MF_00170">
    <property type="entry name" value="Rib_5P_isom_A"/>
    <property type="match status" value="1"/>
</dbReference>
<dbReference type="SUPFAM" id="SSF75445">
    <property type="entry name" value="D-ribose-5-phosphate isomerase (RpiA), lid domain"/>
    <property type="match status" value="1"/>
</dbReference>
<dbReference type="UniPathway" id="UPA00115">
    <property type="reaction ID" value="UER00412"/>
</dbReference>
<comment type="pathway">
    <text evidence="3">Carbohydrate degradation; pentose phosphate pathway; D-ribose 5-phosphate from D-ribulose 5-phosphate (non-oxidative stage): step 1/1.</text>
</comment>
<dbReference type="NCBIfam" id="TIGR00021">
    <property type="entry name" value="rpiA"/>
    <property type="match status" value="1"/>
</dbReference>
<dbReference type="OrthoDB" id="5870696at2"/>
<gene>
    <name evidence="3" type="primary">rpiA</name>
    <name evidence="4" type="ORF">HYPDE_31073</name>
</gene>
<feature type="binding site" evidence="3">
    <location>
        <begin position="96"/>
        <end position="99"/>
    </location>
    <ligand>
        <name>substrate</name>
    </ligand>
</feature>
<feature type="binding site" evidence="3">
    <location>
        <position position="123"/>
    </location>
    <ligand>
        <name>substrate</name>
    </ligand>
</feature>
<dbReference type="AlphaFoldDB" id="N0B2Z0"/>
<dbReference type="Gene3D" id="3.40.50.1360">
    <property type="match status" value="1"/>
</dbReference>
<dbReference type="EMBL" id="CP005587">
    <property type="protein sequence ID" value="AGK57889.1"/>
    <property type="molecule type" value="Genomic_DNA"/>
</dbReference>
<evidence type="ECO:0000256" key="3">
    <source>
        <dbReference type="HAMAP-Rule" id="MF_00170"/>
    </source>
</evidence>
<dbReference type="SUPFAM" id="SSF100950">
    <property type="entry name" value="NagB/RpiA/CoA transferase-like"/>
    <property type="match status" value="1"/>
</dbReference>
<accession>N0B2Z0</accession>
<dbReference type="PANTHER" id="PTHR43748:SF3">
    <property type="entry name" value="RIBOSE-5-PHOSPHATE ISOMERASE 3, CHLOROPLASTIC-RELATED"/>
    <property type="match status" value="1"/>
</dbReference>
<keyword evidence="2 3" id="KW-0413">Isomerase</keyword>
<protein>
    <recommendedName>
        <fullName evidence="3">Ribose-5-phosphate isomerase A</fullName>
        <ecNumber evidence="3">5.3.1.6</ecNumber>
    </recommendedName>
    <alternativeName>
        <fullName evidence="3">Phosphoriboisomerase A</fullName>
        <shortName evidence="3">PRI</shortName>
    </alternativeName>
</protein>
<name>N0B2Z0_9HYPH</name>
<reference evidence="4 5" key="1">
    <citation type="journal article" date="2013" name="Genome Announc.">
        <title>Genome sequences for three denitrifying bacterial strains isolated from a uranium- and nitrate-contaminated subsurface environment.</title>
        <authorList>
            <person name="Venkatramanan R."/>
            <person name="Prakash O."/>
            <person name="Woyke T."/>
            <person name="Chain P."/>
            <person name="Goodwin L.A."/>
            <person name="Watson D."/>
            <person name="Brooks S."/>
            <person name="Kostka J.E."/>
            <person name="Green S.J."/>
        </authorList>
    </citation>
    <scope>NUCLEOTIDE SEQUENCE [LARGE SCALE GENOMIC DNA]</scope>
    <source>
        <strain evidence="4 5">1NES1</strain>
    </source>
</reference>
<dbReference type="Proteomes" id="UP000005952">
    <property type="component" value="Chromosome"/>
</dbReference>
<dbReference type="STRING" id="670307.HYPDE_31073"/>
<dbReference type="Pfam" id="PF06026">
    <property type="entry name" value="Rib_5-P_isom_A"/>
    <property type="match status" value="1"/>
</dbReference>
<dbReference type="HOGENOM" id="CLU_056590_1_0_5"/>
<proteinExistence type="inferred from homology"/>
<dbReference type="GO" id="GO:0004751">
    <property type="term" value="F:ribose-5-phosphate isomerase activity"/>
    <property type="evidence" value="ECO:0007669"/>
    <property type="project" value="UniProtKB-UniRule"/>
</dbReference>
<comment type="function">
    <text evidence="3">Catalyzes the reversible conversion of ribose-5-phosphate to ribulose 5-phosphate.</text>
</comment>
<feature type="active site" description="Proton acceptor" evidence="3">
    <location>
        <position position="105"/>
    </location>
</feature>
<dbReference type="CDD" id="cd01398">
    <property type="entry name" value="RPI_A"/>
    <property type="match status" value="1"/>
</dbReference>
<dbReference type="InterPro" id="IPR004788">
    <property type="entry name" value="Ribose5P_isomerase_type_A"/>
</dbReference>
<dbReference type="GO" id="GO:0009052">
    <property type="term" value="P:pentose-phosphate shunt, non-oxidative branch"/>
    <property type="evidence" value="ECO:0007669"/>
    <property type="project" value="UniProtKB-UniRule"/>
</dbReference>
<feature type="binding site" evidence="3">
    <location>
        <begin position="28"/>
        <end position="31"/>
    </location>
    <ligand>
        <name>substrate</name>
    </ligand>
</feature>